<dbReference type="AlphaFoldDB" id="A0A238WUJ9"/>
<protein>
    <recommendedName>
        <fullName evidence="3">DUF1850 domain-containing protein</fullName>
    </recommendedName>
</protein>
<dbReference type="OrthoDB" id="5298197at2"/>
<proteinExistence type="predicted"/>
<accession>A0A238WUJ9</accession>
<reference evidence="1 2" key="1">
    <citation type="submission" date="2017-06" db="EMBL/GenBank/DDBJ databases">
        <authorList>
            <person name="Kim H.J."/>
            <person name="Triplett B.A."/>
        </authorList>
    </citation>
    <scope>NUCLEOTIDE SEQUENCE [LARGE SCALE GENOMIC DNA]</scope>
    <source>
        <strain evidence="1 2">DSM 29052</strain>
    </source>
</reference>
<evidence type="ECO:0008006" key="3">
    <source>
        <dbReference type="Google" id="ProtNLM"/>
    </source>
</evidence>
<evidence type="ECO:0000313" key="1">
    <source>
        <dbReference type="EMBL" id="SNR50113.1"/>
    </source>
</evidence>
<sequence length="121" mass="12442">MTACLAIGALVLHLGNPAFTLGWQHSVEKTGWEESWIVAPKGLTLIQSRIKGSGAGMEPGPDAVLQDGWWVSPGHLEVPRLILAASGATGGGWMLCADGTCHSIGTSAGDPVAIAPCDMPL</sequence>
<evidence type="ECO:0000313" key="2">
    <source>
        <dbReference type="Proteomes" id="UP000198417"/>
    </source>
</evidence>
<dbReference type="RefSeq" id="WP_089270368.1">
    <property type="nucleotide sequence ID" value="NZ_FZNN01000007.1"/>
</dbReference>
<dbReference type="InterPro" id="IPR015001">
    <property type="entry name" value="DUF1850"/>
</dbReference>
<dbReference type="Pfam" id="PF08905">
    <property type="entry name" value="DUF1850"/>
    <property type="match status" value="1"/>
</dbReference>
<gene>
    <name evidence="1" type="ORF">SAMN06265370_107131</name>
</gene>
<name>A0A238WUJ9_9RHOB</name>
<organism evidence="1 2">
    <name type="scientific">Puniceibacterium sediminis</name>
    <dbReference type="NCBI Taxonomy" id="1608407"/>
    <lineage>
        <taxon>Bacteria</taxon>
        <taxon>Pseudomonadati</taxon>
        <taxon>Pseudomonadota</taxon>
        <taxon>Alphaproteobacteria</taxon>
        <taxon>Rhodobacterales</taxon>
        <taxon>Paracoccaceae</taxon>
        <taxon>Puniceibacterium</taxon>
    </lineage>
</organism>
<dbReference type="EMBL" id="FZNN01000007">
    <property type="protein sequence ID" value="SNR50113.1"/>
    <property type="molecule type" value="Genomic_DNA"/>
</dbReference>
<dbReference type="Proteomes" id="UP000198417">
    <property type="component" value="Unassembled WGS sequence"/>
</dbReference>
<keyword evidence="2" id="KW-1185">Reference proteome</keyword>